<evidence type="ECO:0000259" key="2">
    <source>
        <dbReference type="PROSITE" id="PS50943"/>
    </source>
</evidence>
<dbReference type="Proteomes" id="UP000218387">
    <property type="component" value="Chromosome"/>
</dbReference>
<dbReference type="KEGG" id="emt:CPZ25_015650"/>
<sequence>MDIRERIRLIRKDQGLKQKDFGEKLGVTDAAISRIESGQRGVTDQMKKSICTLFNINLEWLEHGTGDMYNRFSEEKRLGSYLGRIGSRKYPQLERIIMYYFNLSEEGQKVVDNFIDLIVKEEDQSK</sequence>
<gene>
    <name evidence="3" type="ORF">CPZ25_015650</name>
</gene>
<keyword evidence="4" id="KW-1185">Reference proteome</keyword>
<keyword evidence="1" id="KW-0238">DNA-binding</keyword>
<dbReference type="PROSITE" id="PS50943">
    <property type="entry name" value="HTH_CROC1"/>
    <property type="match status" value="1"/>
</dbReference>
<protein>
    <submittedName>
        <fullName evidence="3">XRE family transcriptional regulator</fullName>
    </submittedName>
</protein>
<dbReference type="CDD" id="cd00093">
    <property type="entry name" value="HTH_XRE"/>
    <property type="match status" value="1"/>
</dbReference>
<dbReference type="SMART" id="SM00530">
    <property type="entry name" value="HTH_XRE"/>
    <property type="match status" value="1"/>
</dbReference>
<dbReference type="Gene3D" id="1.10.260.40">
    <property type="entry name" value="lambda repressor-like DNA-binding domains"/>
    <property type="match status" value="1"/>
</dbReference>
<organism evidence="3 4">
    <name type="scientific">Eubacterium maltosivorans</name>
    <dbReference type="NCBI Taxonomy" id="2041044"/>
    <lineage>
        <taxon>Bacteria</taxon>
        <taxon>Bacillati</taxon>
        <taxon>Bacillota</taxon>
        <taxon>Clostridia</taxon>
        <taxon>Eubacteriales</taxon>
        <taxon>Eubacteriaceae</taxon>
        <taxon>Eubacterium</taxon>
    </lineage>
</organism>
<evidence type="ECO:0000313" key="3">
    <source>
        <dbReference type="EMBL" id="QCT72700.1"/>
    </source>
</evidence>
<dbReference type="Pfam" id="PF01381">
    <property type="entry name" value="HTH_3"/>
    <property type="match status" value="1"/>
</dbReference>
<accession>A0A4P9CAQ7</accession>
<dbReference type="InterPro" id="IPR001387">
    <property type="entry name" value="Cro/C1-type_HTH"/>
</dbReference>
<dbReference type="PANTHER" id="PTHR46558:SF4">
    <property type="entry name" value="DNA-BIDING PHAGE PROTEIN"/>
    <property type="match status" value="1"/>
</dbReference>
<dbReference type="GO" id="GO:0003677">
    <property type="term" value="F:DNA binding"/>
    <property type="evidence" value="ECO:0007669"/>
    <property type="project" value="UniProtKB-KW"/>
</dbReference>
<dbReference type="AlphaFoldDB" id="A0A4P9CAQ7"/>
<feature type="domain" description="HTH cro/C1-type" evidence="2">
    <location>
        <begin position="7"/>
        <end position="61"/>
    </location>
</feature>
<dbReference type="EMBL" id="CP029487">
    <property type="protein sequence ID" value="QCT72700.1"/>
    <property type="molecule type" value="Genomic_DNA"/>
</dbReference>
<dbReference type="InterPro" id="IPR010982">
    <property type="entry name" value="Lambda_DNA-bd_dom_sf"/>
</dbReference>
<evidence type="ECO:0000256" key="1">
    <source>
        <dbReference type="ARBA" id="ARBA00023125"/>
    </source>
</evidence>
<reference evidence="3 4" key="1">
    <citation type="submission" date="2018-05" db="EMBL/GenBank/DDBJ databases">
        <title>Genome comparison of Eubacterium sp.</title>
        <authorList>
            <person name="Feng Y."/>
            <person name="Sanchez-Andrea I."/>
            <person name="Stams A.J.M."/>
            <person name="De Vos W.M."/>
        </authorList>
    </citation>
    <scope>NUCLEOTIDE SEQUENCE [LARGE SCALE GENOMIC DNA]</scope>
    <source>
        <strain evidence="3 4">YI</strain>
    </source>
</reference>
<proteinExistence type="predicted"/>
<name>A0A4P9CAQ7_EUBML</name>
<dbReference type="PANTHER" id="PTHR46558">
    <property type="entry name" value="TRACRIPTIONAL REGULATORY PROTEIN-RELATED-RELATED"/>
    <property type="match status" value="1"/>
</dbReference>
<evidence type="ECO:0000313" key="4">
    <source>
        <dbReference type="Proteomes" id="UP000218387"/>
    </source>
</evidence>
<dbReference type="SUPFAM" id="SSF47413">
    <property type="entry name" value="lambda repressor-like DNA-binding domains"/>
    <property type="match status" value="1"/>
</dbReference>
<dbReference type="RefSeq" id="WP_058695886.1">
    <property type="nucleotide sequence ID" value="NZ_CABJDW020000010.1"/>
</dbReference>